<protein>
    <submittedName>
        <fullName evidence="1">Uncharacterized protein</fullName>
    </submittedName>
</protein>
<sequence>MDLDVPDVTDESPSEIGILIDKYDDKRVDERVDEIEERPEEIQGEAVHTAAVERVLKNSFDSVLISVVTHPKPESSPLQCSLDVLSVVDEKDGSFNIVFVPKLV</sequence>
<evidence type="ECO:0000313" key="2">
    <source>
        <dbReference type="Proteomes" id="UP000656367"/>
    </source>
</evidence>
<dbReference type="EMBL" id="BMON01000007">
    <property type="protein sequence ID" value="GGM51578.1"/>
    <property type="molecule type" value="Genomic_DNA"/>
</dbReference>
<accession>A0A830FX44</accession>
<gene>
    <name evidence="1" type="ORF">GCM10009006_35970</name>
</gene>
<dbReference type="Proteomes" id="UP000656367">
    <property type="component" value="Unassembled WGS sequence"/>
</dbReference>
<organism evidence="1 2">
    <name type="scientific">Haloarcula argentinensis</name>
    <dbReference type="NCBI Taxonomy" id="43776"/>
    <lineage>
        <taxon>Archaea</taxon>
        <taxon>Methanobacteriati</taxon>
        <taxon>Methanobacteriota</taxon>
        <taxon>Stenosarchaea group</taxon>
        <taxon>Halobacteria</taxon>
        <taxon>Halobacteriales</taxon>
        <taxon>Haloarculaceae</taxon>
        <taxon>Haloarcula</taxon>
    </lineage>
</organism>
<name>A0A830FX44_HALAR</name>
<comment type="caution">
    <text evidence="1">The sequence shown here is derived from an EMBL/GenBank/DDBJ whole genome shotgun (WGS) entry which is preliminary data.</text>
</comment>
<dbReference type="AlphaFoldDB" id="A0A830FX44"/>
<proteinExistence type="predicted"/>
<reference evidence="1" key="2">
    <citation type="submission" date="2020-09" db="EMBL/GenBank/DDBJ databases">
        <authorList>
            <person name="Sun Q."/>
            <person name="Ohkuma M."/>
        </authorList>
    </citation>
    <scope>NUCLEOTIDE SEQUENCE</scope>
    <source>
        <strain evidence="1">JCM 15759</strain>
    </source>
</reference>
<reference evidence="1" key="1">
    <citation type="journal article" date="2014" name="Int. J. Syst. Evol. Microbiol.">
        <title>Complete genome sequence of Corynebacterium casei LMG S-19264T (=DSM 44701T), isolated from a smear-ripened cheese.</title>
        <authorList>
            <consortium name="US DOE Joint Genome Institute (JGI-PGF)"/>
            <person name="Walter F."/>
            <person name="Albersmeier A."/>
            <person name="Kalinowski J."/>
            <person name="Ruckert C."/>
        </authorList>
    </citation>
    <scope>NUCLEOTIDE SEQUENCE</scope>
    <source>
        <strain evidence="1">JCM 15759</strain>
    </source>
</reference>
<evidence type="ECO:0000313" key="1">
    <source>
        <dbReference type="EMBL" id="GGM51578.1"/>
    </source>
</evidence>